<proteinExistence type="predicted"/>
<dbReference type="STRING" id="1314782.A0A165SF18"/>
<feature type="region of interest" description="Disordered" evidence="1">
    <location>
        <begin position="1"/>
        <end position="24"/>
    </location>
</feature>
<keyword evidence="3" id="KW-1185">Reference proteome</keyword>
<gene>
    <name evidence="2" type="ORF">NEOLEDRAFT_1178812</name>
</gene>
<reference evidence="2 3" key="1">
    <citation type="journal article" date="2016" name="Mol. Biol. Evol.">
        <title>Comparative Genomics of Early-Diverging Mushroom-Forming Fungi Provides Insights into the Origins of Lignocellulose Decay Capabilities.</title>
        <authorList>
            <person name="Nagy L.G."/>
            <person name="Riley R."/>
            <person name="Tritt A."/>
            <person name="Adam C."/>
            <person name="Daum C."/>
            <person name="Floudas D."/>
            <person name="Sun H."/>
            <person name="Yadav J.S."/>
            <person name="Pangilinan J."/>
            <person name="Larsson K.H."/>
            <person name="Matsuura K."/>
            <person name="Barry K."/>
            <person name="Labutti K."/>
            <person name="Kuo R."/>
            <person name="Ohm R.A."/>
            <person name="Bhattacharya S.S."/>
            <person name="Shirouzu T."/>
            <person name="Yoshinaga Y."/>
            <person name="Martin F.M."/>
            <person name="Grigoriev I.V."/>
            <person name="Hibbett D.S."/>
        </authorList>
    </citation>
    <scope>NUCLEOTIDE SEQUENCE [LARGE SCALE GENOMIC DNA]</scope>
    <source>
        <strain evidence="2 3">HHB14362 ss-1</strain>
    </source>
</reference>
<dbReference type="Proteomes" id="UP000076761">
    <property type="component" value="Unassembled WGS sequence"/>
</dbReference>
<organism evidence="2 3">
    <name type="scientific">Neolentinus lepideus HHB14362 ss-1</name>
    <dbReference type="NCBI Taxonomy" id="1314782"/>
    <lineage>
        <taxon>Eukaryota</taxon>
        <taxon>Fungi</taxon>
        <taxon>Dikarya</taxon>
        <taxon>Basidiomycota</taxon>
        <taxon>Agaricomycotina</taxon>
        <taxon>Agaricomycetes</taxon>
        <taxon>Gloeophyllales</taxon>
        <taxon>Gloeophyllaceae</taxon>
        <taxon>Neolentinus</taxon>
    </lineage>
</organism>
<feature type="compositionally biased region" description="Basic and acidic residues" evidence="1">
    <location>
        <begin position="12"/>
        <end position="23"/>
    </location>
</feature>
<evidence type="ECO:0000313" key="2">
    <source>
        <dbReference type="EMBL" id="KZT25062.1"/>
    </source>
</evidence>
<dbReference type="InParanoid" id="A0A165SF18"/>
<sequence>MKECANALGAAPRDKEKNKEGVAARKGSKLKAEFNFWNQRSHVITLNDTRLTISGLGSCIQTKESHARNYYKIISSDSNPGRVLVQRGEGDDQHPLGVDGALLPWLNALTNVLAVHFLCTLPSDDNILLPPRVTLVPAPSLSGPLSPASLTHATTGPPSTSIGTSRHRHLEFDFVQYQTLPPFLPSLTTLHHLLVHHLSILAIPRRAFWETPVHWLEGDKQGMVEK</sequence>
<evidence type="ECO:0000313" key="3">
    <source>
        <dbReference type="Proteomes" id="UP000076761"/>
    </source>
</evidence>
<dbReference type="EMBL" id="KV425574">
    <property type="protein sequence ID" value="KZT25062.1"/>
    <property type="molecule type" value="Genomic_DNA"/>
</dbReference>
<dbReference type="OrthoDB" id="1856718at2759"/>
<dbReference type="AlphaFoldDB" id="A0A165SF18"/>
<name>A0A165SF18_9AGAM</name>
<protein>
    <submittedName>
        <fullName evidence="2">Uncharacterized protein</fullName>
    </submittedName>
</protein>
<evidence type="ECO:0000256" key="1">
    <source>
        <dbReference type="SAM" id="MobiDB-lite"/>
    </source>
</evidence>
<accession>A0A165SF18</accession>